<dbReference type="Proteomes" id="UP001324993">
    <property type="component" value="Chromosome"/>
</dbReference>
<dbReference type="SUPFAM" id="SSF52266">
    <property type="entry name" value="SGNH hydrolase"/>
    <property type="match status" value="1"/>
</dbReference>
<name>A0ABZ0RMW7_9BACT</name>
<keyword evidence="1" id="KW-0378">Hydrolase</keyword>
<dbReference type="PANTHER" id="PTHR22901:SF0">
    <property type="entry name" value="SIALATE O-ACETYLESTERASE"/>
    <property type="match status" value="1"/>
</dbReference>
<accession>A0ABZ0RMW7</accession>
<dbReference type="PANTHER" id="PTHR22901">
    <property type="entry name" value="SIALATE O-ACETYLESTERASE"/>
    <property type="match status" value="1"/>
</dbReference>
<proteinExistence type="predicted"/>
<reference evidence="4 5" key="1">
    <citation type="submission" date="2023-11" db="EMBL/GenBank/DDBJ databases">
        <title>Coraliomargarita sp. nov., isolated from marine algae.</title>
        <authorList>
            <person name="Lee J.K."/>
            <person name="Baek J.H."/>
            <person name="Kim J.M."/>
            <person name="Choi D.G."/>
            <person name="Jeon C.O."/>
        </authorList>
    </citation>
    <scope>NUCLEOTIDE SEQUENCE [LARGE SCALE GENOMIC DNA]</scope>
    <source>
        <strain evidence="4 5">J2-16</strain>
    </source>
</reference>
<feature type="signal peptide" evidence="2">
    <location>
        <begin position="1"/>
        <end position="20"/>
    </location>
</feature>
<evidence type="ECO:0000313" key="5">
    <source>
        <dbReference type="Proteomes" id="UP001324993"/>
    </source>
</evidence>
<dbReference type="InterPro" id="IPR005181">
    <property type="entry name" value="SASA"/>
</dbReference>
<evidence type="ECO:0000313" key="4">
    <source>
        <dbReference type="EMBL" id="WPJ96751.1"/>
    </source>
</evidence>
<feature type="chain" id="PRO_5046606040" evidence="2">
    <location>
        <begin position="21"/>
        <end position="777"/>
    </location>
</feature>
<evidence type="ECO:0000256" key="1">
    <source>
        <dbReference type="ARBA" id="ARBA00022801"/>
    </source>
</evidence>
<organism evidence="4 5">
    <name type="scientific">Coraliomargarita algicola</name>
    <dbReference type="NCBI Taxonomy" id="3092156"/>
    <lineage>
        <taxon>Bacteria</taxon>
        <taxon>Pseudomonadati</taxon>
        <taxon>Verrucomicrobiota</taxon>
        <taxon>Opitutia</taxon>
        <taxon>Puniceicoccales</taxon>
        <taxon>Coraliomargaritaceae</taxon>
        <taxon>Coraliomargarita</taxon>
    </lineage>
</organism>
<dbReference type="Pfam" id="PF03629">
    <property type="entry name" value="SASA"/>
    <property type="match status" value="2"/>
</dbReference>
<dbReference type="RefSeq" id="WP_319833608.1">
    <property type="nucleotide sequence ID" value="NZ_CP138858.1"/>
</dbReference>
<sequence>MKHLLLLLSLMATSMLCVHAADSVTSIVRDGWSYDRNDFYRTDAEMELNRKQNKGLWTPGWAEYDFEIVEAGWYELWLGGCPPEWPRDIYIDGDVVTRLQLAYGQDKLDSGPRDGVRFKEANLYLSKGSHYIRFQRYGFPGVLPSIWELRPSDQSAGARLRAVIDDSRIQAPKSKLNIRLQAGTQEHAIAYDLYWKNEKTDEVTFASQVEFSANQAFVEKSVQFVMPEAGLYSLQAKVADEWLRPADLKAGFFISGDLAKETAPLEPDFNVAGVFANGGVLQQGEPMPVWGMGFPGEEVVVTLAEQQQVTQVDAEGYWEVIFEPLRVEDAPVELRVESEGHKAVRVKDLVVGDVWLLSGQSNMGGSVLSAASEEVLEEANNPNVRLAYVFDRGVDRAGKPWTKGLFWKQAVSGGDAQNLKQWNAIPFAFGMEVGQALNYPIGLVNANRGGTMISNWISREAHRSIPSLQVLLDVEREYTEQRVPELLHINKLYGQVTKWKRESAKAEANGTAPPREPNIVASTRSRDGIALNYDSLIQPLGRLPIKGVLWYQGESDSQVAAAYSERFKVLVENWRSLFGNETLPFLYVQIAYGTGKLYTGEPVEDVGSELKSQQLKSLSEVPYTAMVVTNDLMTPADDVHYRNKLPVGQRLAWAALATVYKMGTPKLSPIYKSQQIEDGAIRLSFDHTAGSLHASGGDSLQGFTIAGRDQKWVHANAVIEGDTVLVSSPEVSDPVAVRYSWFPQPSGANLVNKHGLPAPVFRTDDWELTTEGIYWKQ</sequence>
<dbReference type="InterPro" id="IPR036514">
    <property type="entry name" value="SGNH_hydro_sf"/>
</dbReference>
<evidence type="ECO:0000256" key="2">
    <source>
        <dbReference type="SAM" id="SignalP"/>
    </source>
</evidence>
<gene>
    <name evidence="4" type="ORF">SH580_03405</name>
</gene>
<dbReference type="EMBL" id="CP138858">
    <property type="protein sequence ID" value="WPJ96751.1"/>
    <property type="molecule type" value="Genomic_DNA"/>
</dbReference>
<feature type="domain" description="Sialate O-acetylesterase" evidence="3">
    <location>
        <begin position="352"/>
        <end position="458"/>
    </location>
</feature>
<feature type="domain" description="Sialate O-acetylesterase" evidence="3">
    <location>
        <begin position="544"/>
        <end position="655"/>
    </location>
</feature>
<dbReference type="Gene3D" id="3.40.50.1110">
    <property type="entry name" value="SGNH hydrolase"/>
    <property type="match status" value="1"/>
</dbReference>
<keyword evidence="5" id="KW-1185">Reference proteome</keyword>
<dbReference type="InterPro" id="IPR039329">
    <property type="entry name" value="SIAE"/>
</dbReference>
<protein>
    <submittedName>
        <fullName evidence="4">Sialate O-acetylesterase</fullName>
    </submittedName>
</protein>
<keyword evidence="2" id="KW-0732">Signal</keyword>
<evidence type="ECO:0000259" key="3">
    <source>
        <dbReference type="Pfam" id="PF03629"/>
    </source>
</evidence>